<proteinExistence type="predicted"/>
<protein>
    <submittedName>
        <fullName evidence="2">Uncharacterized protein</fullName>
    </submittedName>
</protein>
<evidence type="ECO:0000256" key="1">
    <source>
        <dbReference type="SAM" id="Phobius"/>
    </source>
</evidence>
<dbReference type="AlphaFoldDB" id="A0A6B2QUK6"/>
<evidence type="ECO:0000313" key="2">
    <source>
        <dbReference type="EMBL" id="NDY81841.1"/>
    </source>
</evidence>
<keyword evidence="1" id="KW-0472">Membrane</keyword>
<accession>A0A6B2QUK6</accession>
<sequence>MRLPVNPQAQTGQALLLGLVLLGACVIALMTSWNIGQLVHDKYSLKRAADASAYSAALVQARALNFHAYLNRAQIAHLVAMKHLVVLASAEKFRATQANRSMQRNPPALLISALFGPQYGMAYKASQVGGPTAEPGLKLLETAFQRHDDTVRQFIERSRLDQIKHIEVMRKSSLESILLSNIGDNGSSMKGTSLSSLGILVRTTRDDLGQRVKAFTTKNNDWQSMLKQSFEPYRYLSERDFIHRSYWAINIRCPHRQNELRRRGSVSYNANGDWESNDSLSYHAIRFNKLIGCYHREYPMGWARLTAGKREDMYPDESIHHPRNFSQQPFWRWVSSSGITNWNIFSGSNNYLAKGWAYMDTIRWKSRGSRHFASMTGDFSKPIKFGIEVKQNAEFLRSKYPIKEIKAISVAETYYARPETRPDGYDELPNLFNPYWQARLTNEE</sequence>
<dbReference type="RefSeq" id="WP_163651139.1">
    <property type="nucleotide sequence ID" value="NZ_JAAGRN010000001.1"/>
</dbReference>
<name>A0A6B2QUK6_9BURK</name>
<reference evidence="2" key="1">
    <citation type="submission" date="2020-02" db="EMBL/GenBank/DDBJ databases">
        <authorList>
            <person name="Chen W.-M."/>
        </authorList>
    </citation>
    <scope>NUCLEOTIDE SEQUENCE</scope>
    <source>
        <strain evidence="2">NBD-18</strain>
    </source>
</reference>
<comment type="caution">
    <text evidence="2">The sequence shown here is derived from an EMBL/GenBank/DDBJ whole genome shotgun (WGS) entry which is preliminary data.</text>
</comment>
<dbReference type="EMBL" id="JAAGRN010000001">
    <property type="protein sequence ID" value="NDY81841.1"/>
    <property type="molecule type" value="Genomic_DNA"/>
</dbReference>
<keyword evidence="1" id="KW-0812">Transmembrane</keyword>
<keyword evidence="1" id="KW-1133">Transmembrane helix</keyword>
<gene>
    <name evidence="2" type="ORF">G3I67_01220</name>
</gene>
<feature type="transmembrane region" description="Helical" evidence="1">
    <location>
        <begin position="12"/>
        <end position="33"/>
    </location>
</feature>
<organism evidence="2">
    <name type="scientific">Sheuella amnicola</name>
    <dbReference type="NCBI Taxonomy" id="2707330"/>
    <lineage>
        <taxon>Bacteria</taxon>
        <taxon>Pseudomonadati</taxon>
        <taxon>Pseudomonadota</taxon>
        <taxon>Betaproteobacteria</taxon>
        <taxon>Burkholderiales</taxon>
        <taxon>Alcaligenaceae</taxon>
        <taxon>Sheuella</taxon>
    </lineage>
</organism>
<dbReference type="PROSITE" id="PS51257">
    <property type="entry name" value="PROKAR_LIPOPROTEIN"/>
    <property type="match status" value="1"/>
</dbReference>